<name>A0AAV4Y4T7_CAEEX</name>
<keyword evidence="2" id="KW-1185">Reference proteome</keyword>
<organism evidence="1 2">
    <name type="scientific">Caerostris extrusa</name>
    <name type="common">Bark spider</name>
    <name type="synonym">Caerostris bankana</name>
    <dbReference type="NCBI Taxonomy" id="172846"/>
    <lineage>
        <taxon>Eukaryota</taxon>
        <taxon>Metazoa</taxon>
        <taxon>Ecdysozoa</taxon>
        <taxon>Arthropoda</taxon>
        <taxon>Chelicerata</taxon>
        <taxon>Arachnida</taxon>
        <taxon>Araneae</taxon>
        <taxon>Araneomorphae</taxon>
        <taxon>Entelegynae</taxon>
        <taxon>Araneoidea</taxon>
        <taxon>Araneidae</taxon>
        <taxon>Caerostris</taxon>
    </lineage>
</organism>
<sequence length="104" mass="11097">MDAFSQTLEAFIAAKAIHKLARLKKKLHDKKLLLYKAGAVVKTGKGIVEGVVAKPLKLIGIVLGPLGLPFSVAGKVLKAKSVADKAKGLVLTVKKYSRDSLRYG</sequence>
<dbReference type="Proteomes" id="UP001054945">
    <property type="component" value="Unassembled WGS sequence"/>
</dbReference>
<reference evidence="1 2" key="1">
    <citation type="submission" date="2021-06" db="EMBL/GenBank/DDBJ databases">
        <title>Caerostris extrusa draft genome.</title>
        <authorList>
            <person name="Kono N."/>
            <person name="Arakawa K."/>
        </authorList>
    </citation>
    <scope>NUCLEOTIDE SEQUENCE [LARGE SCALE GENOMIC DNA]</scope>
</reference>
<evidence type="ECO:0000313" key="1">
    <source>
        <dbReference type="EMBL" id="GIZ01451.1"/>
    </source>
</evidence>
<evidence type="ECO:0000313" key="2">
    <source>
        <dbReference type="Proteomes" id="UP001054945"/>
    </source>
</evidence>
<dbReference type="EMBL" id="BPLR01018672">
    <property type="protein sequence ID" value="GIZ01451.1"/>
    <property type="molecule type" value="Genomic_DNA"/>
</dbReference>
<dbReference type="AlphaFoldDB" id="A0AAV4Y4T7"/>
<protein>
    <submittedName>
        <fullName evidence="1">Uncharacterized protein</fullName>
    </submittedName>
</protein>
<gene>
    <name evidence="1" type="primary">AVEN_253716_1</name>
    <name evidence="1" type="ORF">CEXT_350551</name>
</gene>
<proteinExistence type="predicted"/>
<accession>A0AAV4Y4T7</accession>
<comment type="caution">
    <text evidence="1">The sequence shown here is derived from an EMBL/GenBank/DDBJ whole genome shotgun (WGS) entry which is preliminary data.</text>
</comment>